<proteinExistence type="inferred from homology"/>
<keyword evidence="4" id="KW-0418">Kinase</keyword>
<dbReference type="Pfam" id="PF00365">
    <property type="entry name" value="PFK"/>
    <property type="match status" value="1"/>
</dbReference>
<evidence type="ECO:0000256" key="1">
    <source>
        <dbReference type="ARBA" id="ARBA00001946"/>
    </source>
</evidence>
<dbReference type="PRINTS" id="PR00476">
    <property type="entry name" value="PHFRCTKINASE"/>
</dbReference>
<dbReference type="GO" id="GO:0046872">
    <property type="term" value="F:metal ion binding"/>
    <property type="evidence" value="ECO:0007669"/>
    <property type="project" value="UniProtKB-KW"/>
</dbReference>
<feature type="domain" description="Phosphofructokinase" evidence="6">
    <location>
        <begin position="7"/>
        <end position="321"/>
    </location>
</feature>
<dbReference type="InterPro" id="IPR000023">
    <property type="entry name" value="Phosphofructokinase_dom"/>
</dbReference>
<keyword evidence="5" id="KW-0460">Magnesium</keyword>
<protein>
    <recommendedName>
        <fullName evidence="6">Phosphofructokinase domain-containing protein</fullName>
    </recommendedName>
</protein>
<dbReference type="GO" id="GO:0003872">
    <property type="term" value="F:6-phosphofructokinase activity"/>
    <property type="evidence" value="ECO:0007669"/>
    <property type="project" value="InterPro"/>
</dbReference>
<organism evidence="7">
    <name type="scientific">marine metagenome</name>
    <dbReference type="NCBI Taxonomy" id="408172"/>
    <lineage>
        <taxon>unclassified sequences</taxon>
        <taxon>metagenomes</taxon>
        <taxon>ecological metagenomes</taxon>
    </lineage>
</organism>
<sequence length="398" mass="43765">MTISSGNILLVQSGGCTPVMNSTLAGLIKNGQTLYPQSRIYGGIHGIEGIIDGKIPDITELSNSQLKSLSKMPGAALRSSRHKLLPNDIGPLLNTLRAHDIRILHTIGGNDSAVTGLRVSEAAQEDKYELQVINLPKTIDNDIVLTDHSPGYGSAARFISQATFGIGKDAEAMGINSPICILEVMGRDSGWLAAASSFYKKTDHDAPHFIGIPEVIFSEEHFMISIESAYRNYGYAIAVVSEKIRSAEGNLGRDNPPTFTDNFGHNYFESPGKYLSDLVEKRLGVRCRWEKPGTIQRSFMDAVSTTDREEAYQIGRKAVEMARSGMNDVIPTLIRSSNQKYEYSIGSASLKDVAGEIRYLPEKYRPDEQGYTSDSFKSYLRPLLGNPIHDTDSIFHLL</sequence>
<keyword evidence="2" id="KW-0808">Transferase</keyword>
<dbReference type="Gene3D" id="3.40.50.450">
    <property type="match status" value="1"/>
</dbReference>
<evidence type="ECO:0000256" key="2">
    <source>
        <dbReference type="ARBA" id="ARBA00022679"/>
    </source>
</evidence>
<evidence type="ECO:0000256" key="5">
    <source>
        <dbReference type="ARBA" id="ARBA00022842"/>
    </source>
</evidence>
<dbReference type="InterPro" id="IPR022953">
    <property type="entry name" value="ATP_PFK"/>
</dbReference>
<keyword evidence="3" id="KW-0479">Metal-binding</keyword>
<dbReference type="UniPathway" id="UPA00109">
    <property type="reaction ID" value="UER00182"/>
</dbReference>
<dbReference type="InterPro" id="IPR035966">
    <property type="entry name" value="PKF_sf"/>
</dbReference>
<evidence type="ECO:0000256" key="4">
    <source>
        <dbReference type="ARBA" id="ARBA00022777"/>
    </source>
</evidence>
<comment type="cofactor">
    <cofactor evidence="1">
        <name>Mg(2+)</name>
        <dbReference type="ChEBI" id="CHEBI:18420"/>
    </cofactor>
</comment>
<dbReference type="InterPro" id="IPR011404">
    <property type="entry name" value="PPi-PFK"/>
</dbReference>
<gene>
    <name evidence="7" type="ORF">METZ01_LOCUS237397</name>
</gene>
<dbReference type="PIRSF" id="PIRSF036483">
    <property type="entry name" value="PFK_XF0274"/>
    <property type="match status" value="1"/>
</dbReference>
<dbReference type="InterPro" id="IPR050929">
    <property type="entry name" value="PFKA"/>
</dbReference>
<reference evidence="7" key="1">
    <citation type="submission" date="2018-05" db="EMBL/GenBank/DDBJ databases">
        <authorList>
            <person name="Lanie J.A."/>
            <person name="Ng W.-L."/>
            <person name="Kazmierczak K.M."/>
            <person name="Andrzejewski T.M."/>
            <person name="Davidsen T.M."/>
            <person name="Wayne K.J."/>
            <person name="Tettelin H."/>
            <person name="Glass J.I."/>
            <person name="Rusch D."/>
            <person name="Podicherti R."/>
            <person name="Tsui H.-C.T."/>
            <person name="Winkler M.E."/>
        </authorList>
    </citation>
    <scope>NUCLEOTIDE SEQUENCE</scope>
</reference>
<dbReference type="AlphaFoldDB" id="A0A382HCR9"/>
<evidence type="ECO:0000313" key="7">
    <source>
        <dbReference type="EMBL" id="SVB84543.1"/>
    </source>
</evidence>
<accession>A0A382HCR9</accession>
<evidence type="ECO:0000259" key="6">
    <source>
        <dbReference type="Pfam" id="PF00365"/>
    </source>
</evidence>
<dbReference type="NCBIfam" id="NF010675">
    <property type="entry name" value="PRK14072.1"/>
    <property type="match status" value="1"/>
</dbReference>
<dbReference type="SUPFAM" id="SSF53784">
    <property type="entry name" value="Phosphofructokinase"/>
    <property type="match status" value="1"/>
</dbReference>
<dbReference type="HAMAP" id="MF_01978">
    <property type="entry name" value="Phosphofructokinase_II_B2"/>
    <property type="match status" value="1"/>
</dbReference>
<dbReference type="PANTHER" id="PTHR45770">
    <property type="entry name" value="ATP-DEPENDENT 6-PHOSPHOFRUCTOKINASE 1"/>
    <property type="match status" value="1"/>
</dbReference>
<name>A0A382HCR9_9ZZZZ</name>
<dbReference type="Gene3D" id="3.40.50.460">
    <property type="entry name" value="Phosphofructokinase domain"/>
    <property type="match status" value="1"/>
</dbReference>
<dbReference type="GO" id="GO:0047334">
    <property type="term" value="F:diphosphate-fructose-6-phosphate 1-phosphotransferase activity"/>
    <property type="evidence" value="ECO:0007669"/>
    <property type="project" value="InterPro"/>
</dbReference>
<evidence type="ECO:0000256" key="3">
    <source>
        <dbReference type="ARBA" id="ARBA00022723"/>
    </source>
</evidence>
<dbReference type="EMBL" id="UINC01060240">
    <property type="protein sequence ID" value="SVB84543.1"/>
    <property type="molecule type" value="Genomic_DNA"/>
</dbReference>
<dbReference type="GO" id="GO:0006002">
    <property type="term" value="P:fructose 6-phosphate metabolic process"/>
    <property type="evidence" value="ECO:0007669"/>
    <property type="project" value="InterPro"/>
</dbReference>